<dbReference type="Proteomes" id="UP000076587">
    <property type="component" value="Unassembled WGS sequence"/>
</dbReference>
<gene>
    <name evidence="2" type="ORF">N482_25035</name>
</gene>
<keyword evidence="1" id="KW-1133">Transmembrane helix</keyword>
<dbReference type="PATRIC" id="fig|1365253.3.peg.1208"/>
<organism evidence="2 3">
    <name type="scientific">Pseudoalteromonas luteoviolacea NCIMB 1942</name>
    <dbReference type="NCBI Taxonomy" id="1365253"/>
    <lineage>
        <taxon>Bacteria</taxon>
        <taxon>Pseudomonadati</taxon>
        <taxon>Pseudomonadota</taxon>
        <taxon>Gammaproteobacteria</taxon>
        <taxon>Alteromonadales</taxon>
        <taxon>Pseudoalteromonadaceae</taxon>
        <taxon>Pseudoalteromonas</taxon>
    </lineage>
</organism>
<keyword evidence="1" id="KW-0812">Transmembrane</keyword>
<dbReference type="RefSeq" id="WP_155730503.1">
    <property type="nucleotide sequence ID" value="NZ_AUXT01000092.1"/>
</dbReference>
<protein>
    <submittedName>
        <fullName evidence="2">Uncharacterized protein</fullName>
    </submittedName>
</protein>
<feature type="transmembrane region" description="Helical" evidence="1">
    <location>
        <begin position="7"/>
        <end position="26"/>
    </location>
</feature>
<name>A0A167FVW9_9GAMM</name>
<feature type="transmembrane region" description="Helical" evidence="1">
    <location>
        <begin position="32"/>
        <end position="50"/>
    </location>
</feature>
<comment type="caution">
    <text evidence="2">The sequence shown here is derived from an EMBL/GenBank/DDBJ whole genome shotgun (WGS) entry which is preliminary data.</text>
</comment>
<evidence type="ECO:0000313" key="3">
    <source>
        <dbReference type="Proteomes" id="UP000076587"/>
    </source>
</evidence>
<proteinExistence type="predicted"/>
<reference evidence="2 3" key="1">
    <citation type="submission" date="2013-07" db="EMBL/GenBank/DDBJ databases">
        <title>Comparative Genomic and Metabolomic Analysis of Twelve Strains of Pseudoalteromonas luteoviolacea.</title>
        <authorList>
            <person name="Vynne N.G."/>
            <person name="Mansson M."/>
            <person name="Gram L."/>
        </authorList>
    </citation>
    <scope>NUCLEOTIDE SEQUENCE [LARGE SCALE GENOMIC DNA]</scope>
    <source>
        <strain evidence="2 3">NCIMB 1942</strain>
    </source>
</reference>
<sequence length="53" mass="6292">MSEKVKAILVMIFFLVLGYMLSVFVEEVTMESVVFQFLMFNYLYALILNMKEK</sequence>
<dbReference type="AlphaFoldDB" id="A0A167FVW9"/>
<evidence type="ECO:0000313" key="2">
    <source>
        <dbReference type="EMBL" id="KZN53054.1"/>
    </source>
</evidence>
<evidence type="ECO:0000256" key="1">
    <source>
        <dbReference type="SAM" id="Phobius"/>
    </source>
</evidence>
<dbReference type="EMBL" id="AUXT01000092">
    <property type="protein sequence ID" value="KZN53054.1"/>
    <property type="molecule type" value="Genomic_DNA"/>
</dbReference>
<keyword evidence="1" id="KW-0472">Membrane</keyword>
<accession>A0A167FVW9</accession>